<accession>A0A6L6LWY3</accession>
<name>A0A6L6LWY3_9FIRM</name>
<dbReference type="EMBL" id="WMZU01000066">
    <property type="protein sequence ID" value="MTS29296.1"/>
    <property type="molecule type" value="Genomic_DNA"/>
</dbReference>
<gene>
    <name evidence="1" type="ORF">GMD59_18760</name>
</gene>
<dbReference type="Proteomes" id="UP000472755">
    <property type="component" value="Unassembled WGS sequence"/>
</dbReference>
<organism evidence="1 2">
    <name type="scientific">Ruthenibacterium lactatiformans</name>
    <dbReference type="NCBI Taxonomy" id="1550024"/>
    <lineage>
        <taxon>Bacteria</taxon>
        <taxon>Bacillati</taxon>
        <taxon>Bacillota</taxon>
        <taxon>Clostridia</taxon>
        <taxon>Eubacteriales</taxon>
        <taxon>Oscillospiraceae</taxon>
        <taxon>Ruthenibacterium</taxon>
    </lineage>
</organism>
<sequence>MKTEQKLRKDKRMDVPPGNIHHLKEILKEIYNFKVLLLANGRIEQER</sequence>
<evidence type="ECO:0000313" key="1">
    <source>
        <dbReference type="EMBL" id="MTS29296.1"/>
    </source>
</evidence>
<reference evidence="1 2" key="1">
    <citation type="journal article" date="2019" name="Nat. Med.">
        <title>A library of human gut bacterial isolates paired with longitudinal multiomics data enables mechanistic microbiome research.</title>
        <authorList>
            <person name="Poyet M."/>
            <person name="Groussin M."/>
            <person name="Gibbons S.M."/>
            <person name="Avila-Pacheco J."/>
            <person name="Jiang X."/>
            <person name="Kearney S.M."/>
            <person name="Perrotta A.R."/>
            <person name="Berdy B."/>
            <person name="Zhao S."/>
            <person name="Lieberman T.D."/>
            <person name="Swanson P.K."/>
            <person name="Smith M."/>
            <person name="Roesemann S."/>
            <person name="Alexander J.E."/>
            <person name="Rich S.A."/>
            <person name="Livny J."/>
            <person name="Vlamakis H."/>
            <person name="Clish C."/>
            <person name="Bullock K."/>
            <person name="Deik A."/>
            <person name="Scott J."/>
            <person name="Pierce K.A."/>
            <person name="Xavier R.J."/>
            <person name="Alm E.J."/>
        </authorList>
    </citation>
    <scope>NUCLEOTIDE SEQUENCE [LARGE SCALE GENOMIC DNA]</scope>
    <source>
        <strain evidence="1 2">BIOML-A4</strain>
    </source>
</reference>
<proteinExistence type="predicted"/>
<comment type="caution">
    <text evidence="1">The sequence shown here is derived from an EMBL/GenBank/DDBJ whole genome shotgun (WGS) entry which is preliminary data.</text>
</comment>
<dbReference type="AlphaFoldDB" id="A0A6L6LWY3"/>
<protein>
    <submittedName>
        <fullName evidence="1">Uncharacterized protein</fullName>
    </submittedName>
</protein>
<evidence type="ECO:0000313" key="2">
    <source>
        <dbReference type="Proteomes" id="UP000472755"/>
    </source>
</evidence>